<keyword evidence="4" id="KW-0418">Kinase</keyword>
<keyword evidence="2" id="KW-0808">Transferase</keyword>
<dbReference type="PANTHER" id="PTHR27002">
    <property type="entry name" value="RECEPTOR-LIKE SERINE/THREONINE-PROTEIN KINASE SD1-8"/>
    <property type="match status" value="1"/>
</dbReference>
<evidence type="ECO:0000313" key="8">
    <source>
        <dbReference type="Proteomes" id="UP000257109"/>
    </source>
</evidence>
<organism evidence="7 8">
    <name type="scientific">Mucuna pruriens</name>
    <name type="common">Velvet bean</name>
    <name type="synonym">Dolichos pruriens</name>
    <dbReference type="NCBI Taxonomy" id="157652"/>
    <lineage>
        <taxon>Eukaryota</taxon>
        <taxon>Viridiplantae</taxon>
        <taxon>Streptophyta</taxon>
        <taxon>Embryophyta</taxon>
        <taxon>Tracheophyta</taxon>
        <taxon>Spermatophyta</taxon>
        <taxon>Magnoliopsida</taxon>
        <taxon>eudicotyledons</taxon>
        <taxon>Gunneridae</taxon>
        <taxon>Pentapetalae</taxon>
        <taxon>rosids</taxon>
        <taxon>fabids</taxon>
        <taxon>Fabales</taxon>
        <taxon>Fabaceae</taxon>
        <taxon>Papilionoideae</taxon>
        <taxon>50 kb inversion clade</taxon>
        <taxon>NPAAA clade</taxon>
        <taxon>indigoferoid/millettioid clade</taxon>
        <taxon>Phaseoleae</taxon>
        <taxon>Mucuna</taxon>
    </lineage>
</organism>
<dbReference type="InterPro" id="IPR001245">
    <property type="entry name" value="Ser-Thr/Tyr_kinase_cat_dom"/>
</dbReference>
<dbReference type="SUPFAM" id="SSF56112">
    <property type="entry name" value="Protein kinase-like (PK-like)"/>
    <property type="match status" value="1"/>
</dbReference>
<reference evidence="7" key="1">
    <citation type="submission" date="2018-05" db="EMBL/GenBank/DDBJ databases">
        <title>Draft genome of Mucuna pruriens seed.</title>
        <authorList>
            <person name="Nnadi N.E."/>
            <person name="Vos R."/>
            <person name="Hasami M.H."/>
            <person name="Devisetty U.K."/>
            <person name="Aguiy J.C."/>
        </authorList>
    </citation>
    <scope>NUCLEOTIDE SEQUENCE [LARGE SCALE GENOMIC DNA]</scope>
    <source>
        <strain evidence="7">JCA_2017</strain>
    </source>
</reference>
<dbReference type="InterPro" id="IPR021820">
    <property type="entry name" value="S-locus_recpt_kinase_C"/>
</dbReference>
<keyword evidence="1" id="KW-0723">Serine/threonine-protein kinase</keyword>
<protein>
    <submittedName>
        <fullName evidence="7">Receptor-like serine/threonine-protein kinase SD1-7</fullName>
    </submittedName>
</protein>
<evidence type="ECO:0000256" key="2">
    <source>
        <dbReference type="ARBA" id="ARBA00022679"/>
    </source>
</evidence>
<dbReference type="GO" id="GO:0005524">
    <property type="term" value="F:ATP binding"/>
    <property type="evidence" value="ECO:0007669"/>
    <property type="project" value="UniProtKB-KW"/>
</dbReference>
<proteinExistence type="predicted"/>
<evidence type="ECO:0000256" key="1">
    <source>
        <dbReference type="ARBA" id="ARBA00022527"/>
    </source>
</evidence>
<sequence length="149" mass="16653">MAPEYAIDGLFSVKSDVFSFGVLLLEIVSGKKNRGIFFPDDGFNLLGHAWKLWKEDTPMKLVDASMDDTFTISEALRCIHVGLLCVQLHPEDRPNMASVIFMLSSEYTLPQPKEPGFLIERMKIAGESSTSNEIKISTNELTVTLLEAR</sequence>
<dbReference type="Pfam" id="PF07714">
    <property type="entry name" value="PK_Tyr_Ser-Thr"/>
    <property type="match status" value="1"/>
</dbReference>
<dbReference type="Pfam" id="PF11883">
    <property type="entry name" value="DUF3403"/>
    <property type="match status" value="1"/>
</dbReference>
<evidence type="ECO:0000256" key="3">
    <source>
        <dbReference type="ARBA" id="ARBA00022741"/>
    </source>
</evidence>
<accession>A0A371IES6</accession>
<keyword evidence="8" id="KW-1185">Reference proteome</keyword>
<dbReference type="PROSITE" id="PS50011">
    <property type="entry name" value="PROTEIN_KINASE_DOM"/>
    <property type="match status" value="1"/>
</dbReference>
<dbReference type="InterPro" id="IPR000719">
    <property type="entry name" value="Prot_kinase_dom"/>
</dbReference>
<dbReference type="OrthoDB" id="1426384at2759"/>
<gene>
    <name evidence="7" type="primary">SD17</name>
    <name evidence="7" type="ORF">CR513_01534</name>
</gene>
<dbReference type="GO" id="GO:0004674">
    <property type="term" value="F:protein serine/threonine kinase activity"/>
    <property type="evidence" value="ECO:0007669"/>
    <property type="project" value="UniProtKB-KW"/>
</dbReference>
<comment type="caution">
    <text evidence="7">The sequence shown here is derived from an EMBL/GenBank/DDBJ whole genome shotgun (WGS) entry which is preliminary data.</text>
</comment>
<evidence type="ECO:0000259" key="6">
    <source>
        <dbReference type="PROSITE" id="PS50011"/>
    </source>
</evidence>
<dbReference type="Gene3D" id="1.10.510.10">
    <property type="entry name" value="Transferase(Phosphotransferase) domain 1"/>
    <property type="match status" value="1"/>
</dbReference>
<dbReference type="AlphaFoldDB" id="A0A371IES6"/>
<dbReference type="GO" id="GO:0005886">
    <property type="term" value="C:plasma membrane"/>
    <property type="evidence" value="ECO:0007669"/>
    <property type="project" value="TreeGrafter"/>
</dbReference>
<feature type="domain" description="Protein kinase" evidence="6">
    <location>
        <begin position="1"/>
        <end position="108"/>
    </location>
</feature>
<dbReference type="STRING" id="157652.A0A371IES6"/>
<evidence type="ECO:0000256" key="5">
    <source>
        <dbReference type="ARBA" id="ARBA00022840"/>
    </source>
</evidence>
<evidence type="ECO:0000313" key="7">
    <source>
        <dbReference type="EMBL" id="RDY13530.1"/>
    </source>
</evidence>
<name>A0A371IES6_MUCPR</name>
<keyword evidence="5" id="KW-0067">ATP-binding</keyword>
<dbReference type="Proteomes" id="UP000257109">
    <property type="component" value="Unassembled WGS sequence"/>
</dbReference>
<keyword evidence="3" id="KW-0547">Nucleotide-binding</keyword>
<dbReference type="EMBL" id="QJKJ01000258">
    <property type="protein sequence ID" value="RDY13530.1"/>
    <property type="molecule type" value="Genomic_DNA"/>
</dbReference>
<evidence type="ECO:0000256" key="4">
    <source>
        <dbReference type="ARBA" id="ARBA00022777"/>
    </source>
</evidence>
<dbReference type="InterPro" id="IPR011009">
    <property type="entry name" value="Kinase-like_dom_sf"/>
</dbReference>
<feature type="non-terminal residue" evidence="7">
    <location>
        <position position="1"/>
    </location>
</feature>
<dbReference type="PANTHER" id="PTHR27002:SF851">
    <property type="entry name" value="G-TYPE LECTIN S-RECEPTOR-LIKE SERINE_THREONINE-PROTEIN KINASE SD1-1"/>
    <property type="match status" value="1"/>
</dbReference>